<organism evidence="11 12">
    <name type="scientific">Trinickia soli</name>
    <dbReference type="NCBI Taxonomy" id="380675"/>
    <lineage>
        <taxon>Bacteria</taxon>
        <taxon>Pseudomonadati</taxon>
        <taxon>Pseudomonadota</taxon>
        <taxon>Betaproteobacteria</taxon>
        <taxon>Burkholderiales</taxon>
        <taxon>Burkholderiaceae</taxon>
        <taxon>Trinickia</taxon>
    </lineage>
</organism>
<accession>A0A2N7VV32</accession>
<evidence type="ECO:0000256" key="9">
    <source>
        <dbReference type="ARBA" id="ARBA00048090"/>
    </source>
</evidence>
<keyword evidence="8" id="KW-0311">Gluconate utilization</keyword>
<evidence type="ECO:0000256" key="6">
    <source>
        <dbReference type="ARBA" id="ARBA00022777"/>
    </source>
</evidence>
<evidence type="ECO:0000256" key="5">
    <source>
        <dbReference type="ARBA" id="ARBA00022741"/>
    </source>
</evidence>
<keyword evidence="6 10" id="KW-0418">Kinase</keyword>
<comment type="pathway">
    <text evidence="1">Carbohydrate acid metabolism.</text>
</comment>
<gene>
    <name evidence="11" type="ORF">C0Z19_19200</name>
</gene>
<keyword evidence="4 10" id="KW-0808">Transferase</keyword>
<dbReference type="AlphaFoldDB" id="A0A2N7VV32"/>
<name>A0A2N7VV32_9BURK</name>
<dbReference type="PANTHER" id="PTHR43442">
    <property type="entry name" value="GLUCONOKINASE-RELATED"/>
    <property type="match status" value="1"/>
</dbReference>
<dbReference type="PANTHER" id="PTHR43442:SF3">
    <property type="entry name" value="GLUCONOKINASE-RELATED"/>
    <property type="match status" value="1"/>
</dbReference>
<dbReference type="EMBL" id="PNYB01000017">
    <property type="protein sequence ID" value="PMS21018.1"/>
    <property type="molecule type" value="Genomic_DNA"/>
</dbReference>
<dbReference type="EC" id="2.7.1.12" evidence="3 10"/>
<evidence type="ECO:0000256" key="4">
    <source>
        <dbReference type="ARBA" id="ARBA00022679"/>
    </source>
</evidence>
<protein>
    <recommendedName>
        <fullName evidence="3 10">Gluconokinase</fullName>
        <ecNumber evidence="3 10">2.7.1.12</ecNumber>
    </recommendedName>
</protein>
<comment type="similarity">
    <text evidence="2 10">Belongs to the gluconokinase GntK/GntV family.</text>
</comment>
<dbReference type="Gene3D" id="3.40.50.300">
    <property type="entry name" value="P-loop containing nucleotide triphosphate hydrolases"/>
    <property type="match status" value="1"/>
</dbReference>
<dbReference type="GO" id="GO:0005524">
    <property type="term" value="F:ATP binding"/>
    <property type="evidence" value="ECO:0007669"/>
    <property type="project" value="UniProtKB-KW"/>
</dbReference>
<evidence type="ECO:0000256" key="2">
    <source>
        <dbReference type="ARBA" id="ARBA00008420"/>
    </source>
</evidence>
<dbReference type="InterPro" id="IPR006001">
    <property type="entry name" value="Therm_gnt_kin"/>
</dbReference>
<dbReference type="GO" id="GO:0046316">
    <property type="term" value="F:gluconokinase activity"/>
    <property type="evidence" value="ECO:0007669"/>
    <property type="project" value="UniProtKB-EC"/>
</dbReference>
<evidence type="ECO:0000256" key="7">
    <source>
        <dbReference type="ARBA" id="ARBA00022840"/>
    </source>
</evidence>
<proteinExistence type="inferred from homology"/>
<sequence>MDETGSPIVVMGVAGCGKSSVAHAVAARLGARFVEGDAFHCAANVDKMRRGIGLVDADRWSWLDRLAAELKDAQERGERVVLACSALKRRYRDRLRGGCSTTVFVFLDLPPDEAVKRVGQRSGHFMPNSLVASQFADLEAPLAEARTLRVDATRPLDAIVEEAIDWHMQGPVAVPAVAADLGQCRSFTKDSAVLGAGANHRVSQIHQTNSTY</sequence>
<evidence type="ECO:0000256" key="3">
    <source>
        <dbReference type="ARBA" id="ARBA00012054"/>
    </source>
</evidence>
<dbReference type="Proteomes" id="UP000235347">
    <property type="component" value="Unassembled WGS sequence"/>
</dbReference>
<dbReference type="Pfam" id="PF13671">
    <property type="entry name" value="AAA_33"/>
    <property type="match status" value="1"/>
</dbReference>
<keyword evidence="7 10" id="KW-0067">ATP-binding</keyword>
<comment type="catalytic activity">
    <reaction evidence="9 10">
        <text>D-gluconate + ATP = 6-phospho-D-gluconate + ADP + H(+)</text>
        <dbReference type="Rhea" id="RHEA:19433"/>
        <dbReference type="ChEBI" id="CHEBI:15378"/>
        <dbReference type="ChEBI" id="CHEBI:18391"/>
        <dbReference type="ChEBI" id="CHEBI:30616"/>
        <dbReference type="ChEBI" id="CHEBI:58759"/>
        <dbReference type="ChEBI" id="CHEBI:456216"/>
        <dbReference type="EC" id="2.7.1.12"/>
    </reaction>
</comment>
<dbReference type="GO" id="GO:0005737">
    <property type="term" value="C:cytoplasm"/>
    <property type="evidence" value="ECO:0007669"/>
    <property type="project" value="TreeGrafter"/>
</dbReference>
<keyword evidence="5 10" id="KW-0547">Nucleotide-binding</keyword>
<evidence type="ECO:0000313" key="12">
    <source>
        <dbReference type="Proteomes" id="UP000235347"/>
    </source>
</evidence>
<dbReference type="RefSeq" id="WP_102611415.1">
    <property type="nucleotide sequence ID" value="NZ_CADIKD010000005.1"/>
</dbReference>
<reference evidence="11 12" key="1">
    <citation type="submission" date="2018-01" db="EMBL/GenBank/DDBJ databases">
        <title>Whole genome analyses suggest that Burkholderia sensu lato contains two further novel genera in the rhizoxinica-symbiotica group Mycetohabitans gen. nov., and Trinickia gen. nov.: implications for the evolution of diazotrophy and nodulation in the Burkholderiaceae.</title>
        <authorList>
            <person name="Estrada-de los Santos P."/>
            <person name="Palmer M."/>
            <person name="Chavez-Ramirez B."/>
            <person name="Beukes C."/>
            <person name="Steenkamp E.T."/>
            <person name="Hirsch A.M."/>
            <person name="Manyaka P."/>
            <person name="Maluk M."/>
            <person name="Lafos M."/>
            <person name="Crook M."/>
            <person name="Gross E."/>
            <person name="Simon M.F."/>
            <person name="Bueno dos Reis Junior F."/>
            <person name="Poole P.S."/>
            <person name="Venter S.N."/>
            <person name="James E.K."/>
        </authorList>
    </citation>
    <scope>NUCLEOTIDE SEQUENCE [LARGE SCALE GENOMIC DNA]</scope>
    <source>
        <strain evidence="11 12">GP25-8</strain>
    </source>
</reference>
<evidence type="ECO:0000256" key="1">
    <source>
        <dbReference type="ARBA" id="ARBA00004761"/>
    </source>
</evidence>
<keyword evidence="12" id="KW-1185">Reference proteome</keyword>
<dbReference type="CDD" id="cd02021">
    <property type="entry name" value="GntK"/>
    <property type="match status" value="1"/>
</dbReference>
<dbReference type="InterPro" id="IPR027417">
    <property type="entry name" value="P-loop_NTPase"/>
</dbReference>
<evidence type="ECO:0000313" key="11">
    <source>
        <dbReference type="EMBL" id="PMS21018.1"/>
    </source>
</evidence>
<dbReference type="FunFam" id="3.40.50.300:FF:000522">
    <property type="entry name" value="Gluconokinase"/>
    <property type="match status" value="1"/>
</dbReference>
<evidence type="ECO:0000256" key="8">
    <source>
        <dbReference type="ARBA" id="ARBA00023064"/>
    </source>
</evidence>
<dbReference type="SUPFAM" id="SSF52540">
    <property type="entry name" value="P-loop containing nucleoside triphosphate hydrolases"/>
    <property type="match status" value="1"/>
</dbReference>
<comment type="caution">
    <text evidence="11">The sequence shown here is derived from an EMBL/GenBank/DDBJ whole genome shotgun (WGS) entry which is preliminary data.</text>
</comment>
<dbReference type="NCBIfam" id="TIGR01313">
    <property type="entry name" value="therm_gnt_kin"/>
    <property type="match status" value="1"/>
</dbReference>
<dbReference type="GO" id="GO:0019521">
    <property type="term" value="P:D-gluconate metabolic process"/>
    <property type="evidence" value="ECO:0007669"/>
    <property type="project" value="UniProtKB-KW"/>
</dbReference>
<evidence type="ECO:0000256" key="10">
    <source>
        <dbReference type="RuleBase" id="RU363066"/>
    </source>
</evidence>